<proteinExistence type="evidence at transcript level"/>
<evidence type="ECO:0000259" key="5">
    <source>
        <dbReference type="Pfam" id="PF02826"/>
    </source>
</evidence>
<dbReference type="PANTHER" id="PTHR10996">
    <property type="entry name" value="2-HYDROXYACID DEHYDROGENASE-RELATED"/>
    <property type="match status" value="1"/>
</dbReference>
<reference evidence="6" key="1">
    <citation type="journal article" date="2018" name="Biosci. Biotechnol. Biochem.">
        <title>Polysaccharide hydrolase of the hadal zone amphipods Hirondellea gigas.</title>
        <authorList>
            <person name="Kobayashi H."/>
            <person name="Nagahama T."/>
            <person name="Arai W."/>
            <person name="Sasagawa Y."/>
            <person name="Umeda M."/>
            <person name="Hayashi T."/>
            <person name="Nikaido I."/>
            <person name="Watanabe H."/>
            <person name="Oguri K."/>
            <person name="Kitazato H."/>
            <person name="Fujioka K."/>
            <person name="Kido Y."/>
            <person name="Takami H."/>
        </authorList>
    </citation>
    <scope>NUCLEOTIDE SEQUENCE</scope>
    <source>
        <tissue evidence="6">Whole body</tissue>
    </source>
</reference>
<dbReference type="SUPFAM" id="SSF51735">
    <property type="entry name" value="NAD(P)-binding Rossmann-fold domains"/>
    <property type="match status" value="1"/>
</dbReference>
<dbReference type="GO" id="GO:0030267">
    <property type="term" value="F:glyoxylate reductase (NADPH) activity"/>
    <property type="evidence" value="ECO:0007669"/>
    <property type="project" value="TreeGrafter"/>
</dbReference>
<dbReference type="FunFam" id="3.40.50.720:FF:000026">
    <property type="entry name" value="Glyoxylate/hydroxypyruvate reductase B"/>
    <property type="match status" value="1"/>
</dbReference>
<evidence type="ECO:0000256" key="2">
    <source>
        <dbReference type="ARBA" id="ARBA00073306"/>
    </source>
</evidence>
<dbReference type="InterPro" id="IPR036291">
    <property type="entry name" value="NAD(P)-bd_dom_sf"/>
</dbReference>
<name>A0A2P2I0K2_9CRUS</name>
<evidence type="ECO:0000256" key="1">
    <source>
        <dbReference type="ARBA" id="ARBA00023002"/>
    </source>
</evidence>
<protein>
    <recommendedName>
        <fullName evidence="2">Glyoxylate reductase/hydroxypyruvate reductase</fullName>
    </recommendedName>
</protein>
<dbReference type="CDD" id="cd05301">
    <property type="entry name" value="GDH"/>
    <property type="match status" value="1"/>
</dbReference>
<dbReference type="AlphaFoldDB" id="A0A2P2I0K2"/>
<dbReference type="Pfam" id="PF00389">
    <property type="entry name" value="2-Hacid_dh"/>
    <property type="match status" value="1"/>
</dbReference>
<feature type="domain" description="D-isomer specific 2-hydroxyacid dehydrogenase catalytic" evidence="4">
    <location>
        <begin position="1"/>
        <end position="236"/>
    </location>
</feature>
<dbReference type="InterPro" id="IPR050223">
    <property type="entry name" value="D-isomer_2-hydroxyacid_DH"/>
</dbReference>
<dbReference type="Gene3D" id="3.40.50.720">
    <property type="entry name" value="NAD(P)-binding Rossmann-like Domain"/>
    <property type="match status" value="2"/>
</dbReference>
<dbReference type="InterPro" id="IPR006139">
    <property type="entry name" value="D-isomer_2_OHA_DH_cat_dom"/>
</dbReference>
<accession>A0A2P2I0K2</accession>
<keyword evidence="6" id="KW-0670">Pyruvate</keyword>
<dbReference type="GO" id="GO:0008465">
    <property type="term" value="F:hydroxypyruvate reductase (NADH) activity"/>
    <property type="evidence" value="ECO:0007669"/>
    <property type="project" value="TreeGrafter"/>
</dbReference>
<comment type="similarity">
    <text evidence="3">Belongs to the D-isomer specific 2-hydroxyacid dehydrogenase family.</text>
</comment>
<dbReference type="GO" id="GO:0005829">
    <property type="term" value="C:cytosol"/>
    <property type="evidence" value="ECO:0007669"/>
    <property type="project" value="TreeGrafter"/>
</dbReference>
<feature type="domain" description="D-isomer specific 2-hydroxyacid dehydrogenase NAD-binding" evidence="5">
    <location>
        <begin position="36"/>
        <end position="217"/>
    </location>
</feature>
<dbReference type="Pfam" id="PF02826">
    <property type="entry name" value="2-Hacid_dh_C"/>
    <property type="match status" value="1"/>
</dbReference>
<evidence type="ECO:0000259" key="4">
    <source>
        <dbReference type="Pfam" id="PF00389"/>
    </source>
</evidence>
<organism evidence="6">
    <name type="scientific">Hirondellea gigas</name>
    <dbReference type="NCBI Taxonomy" id="1518452"/>
    <lineage>
        <taxon>Eukaryota</taxon>
        <taxon>Metazoa</taxon>
        <taxon>Ecdysozoa</taxon>
        <taxon>Arthropoda</taxon>
        <taxon>Crustacea</taxon>
        <taxon>Multicrustacea</taxon>
        <taxon>Malacostraca</taxon>
        <taxon>Eumalacostraca</taxon>
        <taxon>Peracarida</taxon>
        <taxon>Amphipoda</taxon>
        <taxon>Amphilochidea</taxon>
        <taxon>Lysianassida</taxon>
        <taxon>Lysianassidira</taxon>
        <taxon>Lysianassoidea</taxon>
        <taxon>Lysianassidae</taxon>
        <taxon>Hirondellea</taxon>
    </lineage>
</organism>
<dbReference type="PANTHER" id="PTHR10996:SF277">
    <property type="entry name" value="GLYOXYLATE REDUCTASE_HYDROXYPYRUVATE REDUCTASE"/>
    <property type="match status" value="1"/>
</dbReference>
<sequence>MSAGFDHINMEEVKRRGIKVGFTPDVLTDATAELTVALLLSTSRRLLQASAEISNGGWQKCSWSPVWMLGPGLTGSTVGIFGLGKIGQAVMQRLSGFGVGRFIYSGNTEKKLEKHLPSAEFVSFDALLKESDFIVVTAALNDATRGKFDKKSFVNMKKTAIFINTSRGAMVDQEALVWALKEGEIRAAGLDVMMPEPLPPNHVLTTLPNCTLLPHIGSAEESTRAVMAMLSADNLIGGLTPGGTMKKQLC</sequence>
<evidence type="ECO:0000256" key="3">
    <source>
        <dbReference type="RuleBase" id="RU003719"/>
    </source>
</evidence>
<dbReference type="EMBL" id="IACF01001876">
    <property type="protein sequence ID" value="LAB67553.1"/>
    <property type="molecule type" value="mRNA"/>
</dbReference>
<dbReference type="GO" id="GO:0051287">
    <property type="term" value="F:NAD binding"/>
    <property type="evidence" value="ECO:0007669"/>
    <property type="project" value="InterPro"/>
</dbReference>
<evidence type="ECO:0000313" key="6">
    <source>
        <dbReference type="EMBL" id="LAB67553.1"/>
    </source>
</evidence>
<dbReference type="InterPro" id="IPR006140">
    <property type="entry name" value="D-isomer_DH_NAD-bd"/>
</dbReference>
<keyword evidence="1 3" id="KW-0560">Oxidoreductase</keyword>